<dbReference type="Proteomes" id="UP001606305">
    <property type="component" value="Unassembled WGS sequence"/>
</dbReference>
<reference evidence="2 3" key="1">
    <citation type="submission" date="2024-09" db="EMBL/GenBank/DDBJ databases">
        <title>Novel species of the genus Pelomonas and Roseateles isolated from streams.</title>
        <authorList>
            <person name="Lu H."/>
        </authorList>
    </citation>
    <scope>NUCLEOTIDE SEQUENCE [LARGE SCALE GENOMIC DNA]</scope>
    <source>
        <strain evidence="2 3">BYS96W</strain>
    </source>
</reference>
<protein>
    <submittedName>
        <fullName evidence="2">Uncharacterized protein</fullName>
    </submittedName>
</protein>
<feature type="signal peptide" evidence="1">
    <location>
        <begin position="1"/>
        <end position="30"/>
    </location>
</feature>
<organism evidence="2 3">
    <name type="scientific">Pelomonas nitida</name>
    <dbReference type="NCBI Taxonomy" id="3299027"/>
    <lineage>
        <taxon>Bacteria</taxon>
        <taxon>Pseudomonadati</taxon>
        <taxon>Pseudomonadota</taxon>
        <taxon>Betaproteobacteria</taxon>
        <taxon>Burkholderiales</taxon>
        <taxon>Sphaerotilaceae</taxon>
        <taxon>Roseateles</taxon>
    </lineage>
</organism>
<evidence type="ECO:0000313" key="2">
    <source>
        <dbReference type="EMBL" id="MFG6459358.1"/>
    </source>
</evidence>
<evidence type="ECO:0000256" key="1">
    <source>
        <dbReference type="SAM" id="SignalP"/>
    </source>
</evidence>
<proteinExistence type="predicted"/>
<keyword evidence="1" id="KW-0732">Signal</keyword>
<name>A0ABW7GBM8_9BURK</name>
<evidence type="ECO:0000313" key="3">
    <source>
        <dbReference type="Proteomes" id="UP001606305"/>
    </source>
</evidence>
<keyword evidence="3" id="KW-1185">Reference proteome</keyword>
<gene>
    <name evidence="2" type="ORF">ACG00X_21185</name>
</gene>
<dbReference type="PROSITE" id="PS51257">
    <property type="entry name" value="PROKAR_LIPOPROTEIN"/>
    <property type="match status" value="1"/>
</dbReference>
<dbReference type="RefSeq" id="WP_394491269.1">
    <property type="nucleotide sequence ID" value="NZ_JBIGIA010000021.1"/>
</dbReference>
<dbReference type="EMBL" id="JBIGIA010000021">
    <property type="protein sequence ID" value="MFG6459358.1"/>
    <property type="molecule type" value="Genomic_DNA"/>
</dbReference>
<comment type="caution">
    <text evidence="2">The sequence shown here is derived from an EMBL/GenBank/DDBJ whole genome shotgun (WGS) entry which is preliminary data.</text>
</comment>
<accession>A0ABW7GBM8</accession>
<feature type="chain" id="PRO_5045537870" evidence="1">
    <location>
        <begin position="31"/>
        <end position="180"/>
    </location>
</feature>
<sequence>MSLVRRPLRIGWALRMALAGLAFLQGPAMGCSCVWPAQNEYKQNLDRHFEQASEVMVASVQSTRLTPGDISGYVNGDMFVEDAIFVVTEVFKGSRKVGSELSIRSAIGGGQCGVSAVNRPVWLEVSRRRKTDERLDAKLPGAWLIFGDGKPPYEFSMCGPSKPINQVGKELARLRSRRQQ</sequence>